<dbReference type="InterPro" id="IPR036922">
    <property type="entry name" value="Rieske_2Fe-2S_sf"/>
</dbReference>
<gene>
    <name evidence="1" type="ORF">METZ01_LOCUS414882</name>
</gene>
<dbReference type="SUPFAM" id="SSF50022">
    <property type="entry name" value="ISP domain"/>
    <property type="match status" value="1"/>
</dbReference>
<accession>A0A382WUV7</accession>
<feature type="non-terminal residue" evidence="1">
    <location>
        <position position="57"/>
    </location>
</feature>
<dbReference type="GO" id="GO:0051537">
    <property type="term" value="F:2 iron, 2 sulfur cluster binding"/>
    <property type="evidence" value="ECO:0007669"/>
    <property type="project" value="InterPro"/>
</dbReference>
<proteinExistence type="predicted"/>
<reference evidence="1" key="1">
    <citation type="submission" date="2018-05" db="EMBL/GenBank/DDBJ databases">
        <authorList>
            <person name="Lanie J.A."/>
            <person name="Ng W.-L."/>
            <person name="Kazmierczak K.M."/>
            <person name="Andrzejewski T.M."/>
            <person name="Davidsen T.M."/>
            <person name="Wayne K.J."/>
            <person name="Tettelin H."/>
            <person name="Glass J.I."/>
            <person name="Rusch D."/>
            <person name="Podicherti R."/>
            <person name="Tsui H.-C.T."/>
            <person name="Winkler M.E."/>
        </authorList>
    </citation>
    <scope>NUCLEOTIDE SEQUENCE</scope>
</reference>
<organism evidence="1">
    <name type="scientific">marine metagenome</name>
    <dbReference type="NCBI Taxonomy" id="408172"/>
    <lineage>
        <taxon>unclassified sequences</taxon>
        <taxon>metagenomes</taxon>
        <taxon>ecological metagenomes</taxon>
    </lineage>
</organism>
<evidence type="ECO:0000313" key="1">
    <source>
        <dbReference type="EMBL" id="SVD62028.1"/>
    </source>
</evidence>
<dbReference type="EMBL" id="UINC01162329">
    <property type="protein sequence ID" value="SVD62028.1"/>
    <property type="molecule type" value="Genomic_DNA"/>
</dbReference>
<dbReference type="AlphaFoldDB" id="A0A382WUV7"/>
<name>A0A382WUV7_9ZZZZ</name>
<protein>
    <submittedName>
        <fullName evidence="1">Uncharacterized protein</fullName>
    </submittedName>
</protein>
<sequence length="57" mass="6333">MSTVTNDPFFEVFDEVDSVRHGLPGTAYTSGEFFELEANQLFAASWSFVGFAHQLAN</sequence>